<evidence type="ECO:0000313" key="14">
    <source>
        <dbReference type="Proteomes" id="UP000324629"/>
    </source>
</evidence>
<dbReference type="GO" id="GO:0003697">
    <property type="term" value="F:single-stranded DNA binding"/>
    <property type="evidence" value="ECO:0007669"/>
    <property type="project" value="TreeGrafter"/>
</dbReference>
<keyword evidence="9" id="KW-0539">Nucleus</keyword>
<organism evidence="13 14">
    <name type="scientific">Paragonimus westermani</name>
    <dbReference type="NCBI Taxonomy" id="34504"/>
    <lineage>
        <taxon>Eukaryota</taxon>
        <taxon>Metazoa</taxon>
        <taxon>Spiralia</taxon>
        <taxon>Lophotrochozoa</taxon>
        <taxon>Platyhelminthes</taxon>
        <taxon>Trematoda</taxon>
        <taxon>Digenea</taxon>
        <taxon>Plagiorchiida</taxon>
        <taxon>Troglotremata</taxon>
        <taxon>Troglotrematidae</taxon>
        <taxon>Paragonimus</taxon>
    </lineage>
</organism>
<dbReference type="GO" id="GO:0000724">
    <property type="term" value="P:double-strand break repair via homologous recombination"/>
    <property type="evidence" value="ECO:0007669"/>
    <property type="project" value="TreeGrafter"/>
</dbReference>
<gene>
    <name evidence="13" type="ORF">DEA37_0000499</name>
</gene>
<evidence type="ECO:0000313" key="13">
    <source>
        <dbReference type="EMBL" id="KAA3679752.1"/>
    </source>
</evidence>
<dbReference type="InterPro" id="IPR047520">
    <property type="entry name" value="XPF_nuclease"/>
</dbReference>
<comment type="similarity">
    <text evidence="2">Belongs to the XPF family.</text>
</comment>
<keyword evidence="14" id="KW-1185">Reference proteome</keyword>
<keyword evidence="6" id="KW-0378">Hydrolase</keyword>
<dbReference type="Proteomes" id="UP000324629">
    <property type="component" value="Unassembled WGS sequence"/>
</dbReference>
<evidence type="ECO:0000256" key="10">
    <source>
        <dbReference type="ARBA" id="ARBA00072370"/>
    </source>
</evidence>
<dbReference type="GO" id="GO:0003684">
    <property type="term" value="F:damaged DNA binding"/>
    <property type="evidence" value="ECO:0007669"/>
    <property type="project" value="TreeGrafter"/>
</dbReference>
<keyword evidence="3" id="KW-0540">Nuclease</keyword>
<dbReference type="FunFam" id="3.40.50.10130:FF:000002">
    <property type="entry name" value="DNA repair endonuclease XPF"/>
    <property type="match status" value="1"/>
</dbReference>
<dbReference type="InterPro" id="IPR006166">
    <property type="entry name" value="ERCC4_domain"/>
</dbReference>
<accession>A0A5J4NWR5</accession>
<dbReference type="CDD" id="cd20078">
    <property type="entry name" value="XPF_nuclease_XPF_euk"/>
    <property type="match status" value="1"/>
</dbReference>
<comment type="subcellular location">
    <subcellularLocation>
        <location evidence="1">Nucleus</location>
    </subcellularLocation>
</comment>
<dbReference type="GO" id="GO:0000712">
    <property type="term" value="P:resolution of meiotic recombination intermediates"/>
    <property type="evidence" value="ECO:0007669"/>
    <property type="project" value="TreeGrafter"/>
</dbReference>
<reference evidence="13 14" key="1">
    <citation type="journal article" date="2019" name="Gigascience">
        <title>Whole-genome sequence of the oriental lung fluke Paragonimus westermani.</title>
        <authorList>
            <person name="Oey H."/>
            <person name="Zakrzewski M."/>
            <person name="Narain K."/>
            <person name="Devi K.R."/>
            <person name="Agatsuma T."/>
            <person name="Nawaratna S."/>
            <person name="Gobert G.N."/>
            <person name="Jones M.K."/>
            <person name="Ragan M.A."/>
            <person name="McManus D.P."/>
            <person name="Krause L."/>
        </authorList>
    </citation>
    <scope>NUCLEOTIDE SEQUENCE [LARGE SCALE GENOMIC DNA]</scope>
    <source>
        <strain evidence="13 14">IND2009</strain>
    </source>
</reference>
<proteinExistence type="inferred from homology"/>
<name>A0A5J4NWR5_9TREM</name>
<evidence type="ECO:0000256" key="5">
    <source>
        <dbReference type="ARBA" id="ARBA00022763"/>
    </source>
</evidence>
<dbReference type="GO" id="GO:0000014">
    <property type="term" value="F:single-stranded DNA endodeoxyribonuclease activity"/>
    <property type="evidence" value="ECO:0007669"/>
    <property type="project" value="TreeGrafter"/>
</dbReference>
<evidence type="ECO:0000256" key="1">
    <source>
        <dbReference type="ARBA" id="ARBA00004123"/>
    </source>
</evidence>
<dbReference type="Pfam" id="PF02732">
    <property type="entry name" value="ERCC4"/>
    <property type="match status" value="1"/>
</dbReference>
<dbReference type="GO" id="GO:0000110">
    <property type="term" value="C:nucleotide-excision repair factor 1 complex"/>
    <property type="evidence" value="ECO:0007669"/>
    <property type="project" value="TreeGrafter"/>
</dbReference>
<dbReference type="Gene3D" id="3.40.50.10130">
    <property type="match status" value="1"/>
</dbReference>
<keyword evidence="4" id="KW-0255">Endonuclease</keyword>
<keyword evidence="8" id="KW-0234">DNA repair</keyword>
<dbReference type="PANTHER" id="PTHR10150:SF0">
    <property type="entry name" value="DNA REPAIR ENDONUCLEASE XPF"/>
    <property type="match status" value="1"/>
</dbReference>
<evidence type="ECO:0000259" key="12">
    <source>
        <dbReference type="SMART" id="SM00891"/>
    </source>
</evidence>
<feature type="domain" description="ERCC4" evidence="12">
    <location>
        <begin position="699"/>
        <end position="779"/>
    </location>
</feature>
<dbReference type="AlphaFoldDB" id="A0A5J4NWR5"/>
<feature type="region of interest" description="Disordered" evidence="11">
    <location>
        <begin position="479"/>
        <end position="520"/>
    </location>
</feature>
<evidence type="ECO:0000256" key="8">
    <source>
        <dbReference type="ARBA" id="ARBA00023204"/>
    </source>
</evidence>
<dbReference type="SUPFAM" id="SSF52980">
    <property type="entry name" value="Restriction endonuclease-like"/>
    <property type="match status" value="1"/>
</dbReference>
<dbReference type="InterPro" id="IPR010994">
    <property type="entry name" value="RuvA_2-like"/>
</dbReference>
<keyword evidence="7" id="KW-0238">DNA-binding</keyword>
<protein>
    <recommendedName>
        <fullName evidence="10">DNA repair endonuclease XPF</fullName>
    </recommendedName>
</protein>
<evidence type="ECO:0000256" key="9">
    <source>
        <dbReference type="ARBA" id="ARBA00023242"/>
    </source>
</evidence>
<dbReference type="GO" id="GO:1901255">
    <property type="term" value="P:nucleotide-excision repair involved in interstrand cross-link repair"/>
    <property type="evidence" value="ECO:0007669"/>
    <property type="project" value="TreeGrafter"/>
</dbReference>
<evidence type="ECO:0000256" key="4">
    <source>
        <dbReference type="ARBA" id="ARBA00022759"/>
    </source>
</evidence>
<evidence type="ECO:0000256" key="11">
    <source>
        <dbReference type="SAM" id="MobiDB-lite"/>
    </source>
</evidence>
<evidence type="ECO:0000256" key="7">
    <source>
        <dbReference type="ARBA" id="ARBA00023125"/>
    </source>
</evidence>
<dbReference type="PANTHER" id="PTHR10150">
    <property type="entry name" value="DNA REPAIR ENDONUCLEASE XPF"/>
    <property type="match status" value="1"/>
</dbReference>
<feature type="compositionally biased region" description="Basic and acidic residues" evidence="11">
    <location>
        <begin position="506"/>
        <end position="516"/>
    </location>
</feature>
<comment type="caution">
    <text evidence="13">The sequence shown here is derived from an EMBL/GenBank/DDBJ whole genome shotgun (WGS) entry which is preliminary data.</text>
</comment>
<evidence type="ECO:0000256" key="6">
    <source>
        <dbReference type="ARBA" id="ARBA00022801"/>
    </source>
</evidence>
<sequence>MFPYIVCIRFFLDFPFWIVSLSMHELLEYEASVLLDIHQDSSLLAMAEGMGIDTILYYTLKLHSDPHNLILVSNYRLPEARFLCELLNRDNVLHPPSIITAEVTNKDREAMYKRGGVVFVTSRILVVDLLMERMPASLVSGVLILRTHELQEACQENFAIQLLRERNPSIFIKALSDNAISLTSGYNHAERIMTQAGIPRLVLWPRFNIQVVSCFANTQPRVEEVRVKLTEQMAVCQSCILDLIKACIKELVDQNSMLNTDELSLENALLPNFDGLIGLYLDPMWNQLSATSRRLIGDIASLRRLLRILIEGDAVSFLNTLEGHRRAALSSLGVASTHSGSSSGTVAALGSRACPSWFVMDQSDRLLTAARGRVYSNFIDKTLKVELHPKWDAITDILREICNAEQKDHDRQQGSVLILVGHENSARTLERYLRRGTHSIRRFLVHSRDSDLETSTKPCVSKTSRLIPQELTLTQMCKPQPSSLPIADNQSHSSQDDSSSSEDEVPLEKPTLKETDDTSGINLPIGCRKVRVTSRLLSDKCTNENKPSLEVIIRVAPSVSGEEGSSTVLRNVTEAESQRDDFLKIFGHRLAYVLDSLQPRYVILYEPRVAWVRELEVHKARRHAAAAADDASPTLQPLDIFFMLYENSVEEQRYLTHLRREKEAFESLIHLSSRIVIPKDAVLPRSCTDADSETRQPARVIVDMREFRSELPALLHRKGLKVEPMTLSIADYILAPHLCVERKSVSDLIGSLNSGRLYQQCTAMSRHYPNPVLLIEFSLPTKVTGNALLRGGIGYRGDGAIGFSLYSGRHSISSGGELNSRHLLCKLTLLTIHFPNLRLIWSVTPYCTAELFTELKQGRAEPSVNRLPQDGEHLEDHNVEAVDMLLKLPGVSWKNYRRIMNSVSSLYELAHCGLERLVEILDSRECATKLYDFLHADCEPLRKIVASKTNADVEAVSSLGNKRSQSSVPRGLALAGRVKTRRGGGGRVAAHRSN</sequence>
<dbReference type="SUPFAM" id="SSF47781">
    <property type="entry name" value="RuvA domain 2-like"/>
    <property type="match status" value="1"/>
</dbReference>
<keyword evidence="5" id="KW-0227">DNA damage</keyword>
<evidence type="ECO:0000256" key="3">
    <source>
        <dbReference type="ARBA" id="ARBA00022722"/>
    </source>
</evidence>
<dbReference type="Gene3D" id="1.10.150.20">
    <property type="entry name" value="5' to 3' exonuclease, C-terminal subdomain"/>
    <property type="match status" value="1"/>
</dbReference>
<dbReference type="SMART" id="SM00891">
    <property type="entry name" value="ERCC4"/>
    <property type="match status" value="1"/>
</dbReference>
<dbReference type="InterPro" id="IPR011335">
    <property type="entry name" value="Restrct_endonuc-II-like"/>
</dbReference>
<dbReference type="EMBL" id="QNGE01000642">
    <property type="protein sequence ID" value="KAA3679752.1"/>
    <property type="molecule type" value="Genomic_DNA"/>
</dbReference>
<evidence type="ECO:0000256" key="2">
    <source>
        <dbReference type="ARBA" id="ARBA00010015"/>
    </source>
</evidence>